<dbReference type="AlphaFoldDB" id="A0A2S8FQQ1"/>
<dbReference type="OrthoDB" id="286171at2"/>
<dbReference type="EMBL" id="PUHY01000010">
    <property type="protein sequence ID" value="PQO34174.1"/>
    <property type="molecule type" value="Genomic_DNA"/>
</dbReference>
<evidence type="ECO:0000313" key="2">
    <source>
        <dbReference type="EMBL" id="PQO34174.1"/>
    </source>
</evidence>
<organism evidence="2 3">
    <name type="scientific">Blastopirellula marina</name>
    <dbReference type="NCBI Taxonomy" id="124"/>
    <lineage>
        <taxon>Bacteria</taxon>
        <taxon>Pseudomonadati</taxon>
        <taxon>Planctomycetota</taxon>
        <taxon>Planctomycetia</taxon>
        <taxon>Pirellulales</taxon>
        <taxon>Pirellulaceae</taxon>
        <taxon>Blastopirellula</taxon>
    </lineage>
</organism>
<reference evidence="2 3" key="1">
    <citation type="submission" date="2018-02" db="EMBL/GenBank/DDBJ databases">
        <title>Comparative genomes isolates from brazilian mangrove.</title>
        <authorList>
            <person name="Araujo J.E."/>
            <person name="Taketani R.G."/>
            <person name="Silva M.C.P."/>
            <person name="Loureco M.V."/>
            <person name="Andreote F.D."/>
        </authorList>
    </citation>
    <scope>NUCLEOTIDE SEQUENCE [LARGE SCALE GENOMIC DNA]</scope>
    <source>
        <strain evidence="2 3">Hex-1 MGV</strain>
    </source>
</reference>
<sequence length="382" mass="42503">MPSYASNRHIPICGLLTAAILLFSLPAQGQEAIDWRTSAELDKQLQRPFDLTWDSVPLRDGLHSISLTQGVAIFLDRRVDPDQEMTMAFSSEPVESGLMRIAAQTGNGMSRVGDVIYIGPESTAKRLPTVAELQAQFAKRGGVPEALKLVSQKHYHWPRLANPRDVLTDVAVAHDMEWTNLDQVVKHDLWPAVDFPAMKTTEFLTLVLAGYDASYRFDKTADGVKLQLVPIPENLSLTRVHRYEGNHRDAIAKIKELFPEATVKSDGEQSIEVIASQEVQEEVAKLLRGRTARNTTVVPGDKVFTLKIQEQPLGPIIQALAAKLGYEAQLPKGMEVELHQRISFSVEKVDMKTLLDAAFADTPFTYELDGTQLLVKKKPEVQ</sequence>
<feature type="chain" id="PRO_5015777025" evidence="1">
    <location>
        <begin position="30"/>
        <end position="382"/>
    </location>
</feature>
<name>A0A2S8FQQ1_9BACT</name>
<dbReference type="Proteomes" id="UP000238322">
    <property type="component" value="Unassembled WGS sequence"/>
</dbReference>
<proteinExistence type="predicted"/>
<gene>
    <name evidence="2" type="ORF">C5Y83_11585</name>
</gene>
<feature type="signal peptide" evidence="1">
    <location>
        <begin position="1"/>
        <end position="29"/>
    </location>
</feature>
<dbReference type="RefSeq" id="WP_105329903.1">
    <property type="nucleotide sequence ID" value="NZ_PUHY01000010.1"/>
</dbReference>
<keyword evidence="1" id="KW-0732">Signal</keyword>
<evidence type="ECO:0000313" key="3">
    <source>
        <dbReference type="Proteomes" id="UP000238322"/>
    </source>
</evidence>
<protein>
    <submittedName>
        <fullName evidence="2">Uncharacterized protein</fullName>
    </submittedName>
</protein>
<evidence type="ECO:0000256" key="1">
    <source>
        <dbReference type="SAM" id="SignalP"/>
    </source>
</evidence>
<comment type="caution">
    <text evidence="2">The sequence shown here is derived from an EMBL/GenBank/DDBJ whole genome shotgun (WGS) entry which is preliminary data.</text>
</comment>
<accession>A0A2S8FQQ1</accession>